<dbReference type="GO" id="GO:0010181">
    <property type="term" value="F:FMN binding"/>
    <property type="evidence" value="ECO:0007669"/>
    <property type="project" value="InterPro"/>
</dbReference>
<dbReference type="OrthoDB" id="47659at2"/>
<organism evidence="3 4">
    <name type="scientific">Anaerorhabdus furcosa</name>
    <dbReference type="NCBI Taxonomy" id="118967"/>
    <lineage>
        <taxon>Bacteria</taxon>
        <taxon>Bacillati</taxon>
        <taxon>Bacillota</taxon>
        <taxon>Erysipelotrichia</taxon>
        <taxon>Erysipelotrichales</taxon>
        <taxon>Erysipelotrichaceae</taxon>
        <taxon>Anaerorhabdus</taxon>
    </lineage>
</organism>
<proteinExistence type="predicted"/>
<dbReference type="GO" id="GO:0016020">
    <property type="term" value="C:membrane"/>
    <property type="evidence" value="ECO:0007669"/>
    <property type="project" value="InterPro"/>
</dbReference>
<accession>A0A1T4KMJ3</accession>
<dbReference type="SMART" id="SM00900">
    <property type="entry name" value="FMN_bind"/>
    <property type="match status" value="1"/>
</dbReference>
<name>A0A1T4KMJ3_9FIRM</name>
<feature type="transmembrane region" description="Helical" evidence="1">
    <location>
        <begin position="9"/>
        <end position="31"/>
    </location>
</feature>
<dbReference type="Pfam" id="PF04205">
    <property type="entry name" value="FMN_bind"/>
    <property type="match status" value="1"/>
</dbReference>
<keyword evidence="1" id="KW-0812">Transmembrane</keyword>
<dbReference type="Proteomes" id="UP000243297">
    <property type="component" value="Unassembled WGS sequence"/>
</dbReference>
<keyword evidence="1" id="KW-1133">Transmembrane helix</keyword>
<dbReference type="AlphaFoldDB" id="A0A1T4KMJ3"/>
<feature type="domain" description="FMN-binding" evidence="2">
    <location>
        <begin position="58"/>
        <end position="130"/>
    </location>
</feature>
<dbReference type="InterPro" id="IPR007329">
    <property type="entry name" value="FMN-bd"/>
</dbReference>
<protein>
    <submittedName>
        <fullName evidence="3">FMN-binding domain-containing protein</fullName>
    </submittedName>
</protein>
<reference evidence="4" key="1">
    <citation type="submission" date="2017-02" db="EMBL/GenBank/DDBJ databases">
        <authorList>
            <person name="Varghese N."/>
            <person name="Submissions S."/>
        </authorList>
    </citation>
    <scope>NUCLEOTIDE SEQUENCE [LARGE SCALE GENOMIC DNA]</scope>
    <source>
        <strain evidence="4">ATCC 25662</strain>
    </source>
</reference>
<keyword evidence="1" id="KW-0472">Membrane</keyword>
<dbReference type="STRING" id="118967.SAMN02745191_0613"/>
<evidence type="ECO:0000313" key="3">
    <source>
        <dbReference type="EMBL" id="SJZ43626.1"/>
    </source>
</evidence>
<dbReference type="Gene3D" id="3.90.1010.20">
    <property type="match status" value="1"/>
</dbReference>
<evidence type="ECO:0000259" key="2">
    <source>
        <dbReference type="SMART" id="SM00900"/>
    </source>
</evidence>
<dbReference type="EMBL" id="FUWY01000001">
    <property type="protein sequence ID" value="SJZ43626.1"/>
    <property type="molecule type" value="Genomic_DNA"/>
</dbReference>
<keyword evidence="4" id="KW-1185">Reference proteome</keyword>
<evidence type="ECO:0000313" key="4">
    <source>
        <dbReference type="Proteomes" id="UP000243297"/>
    </source>
</evidence>
<sequence length="130" mass="14049">MKNKILRRLIVVVCCILGFVIAVFIGFDLFAKDVIGKVTIDSIDHSNLEDGEYEGVATVGPVHVKLTVVMKEKKIDQILITEHINALGKKAETIVEEVILKQSIDVDSISGATTSSVCIKKAIENAIGGN</sequence>
<dbReference type="RefSeq" id="WP_078711041.1">
    <property type="nucleotide sequence ID" value="NZ_FUWY01000001.1"/>
</dbReference>
<evidence type="ECO:0000256" key="1">
    <source>
        <dbReference type="SAM" id="Phobius"/>
    </source>
</evidence>
<gene>
    <name evidence="3" type="ORF">SAMN02745191_0613</name>
</gene>